<keyword evidence="1" id="KW-0472">Membrane</keyword>
<keyword evidence="1" id="KW-0812">Transmembrane</keyword>
<sequence>MAPTRWQAEKTRMRTSWPANNPHAGDQGYTLLEILVVIAILALLAGLAGPRLFSGNARTELTRLVQESRQLVLDTGLRARQTARPQALVLDLTDKRLANERDSLSLAGLDRLDMVTARELGEQKDQGQILFYPDGSSTGGEIRLGKGPFSEVLKIDWLTGQVTRAPAS</sequence>
<evidence type="ECO:0000256" key="1">
    <source>
        <dbReference type="SAM" id="Phobius"/>
    </source>
</evidence>
<keyword evidence="1" id="KW-1133">Transmembrane helix</keyword>
<accession>A0A501PJE1</accession>
<dbReference type="Gene3D" id="3.30.700.10">
    <property type="entry name" value="Glycoprotein, Type 4 Pilin"/>
    <property type="match status" value="1"/>
</dbReference>
<dbReference type="OrthoDB" id="7366901at2"/>
<organism evidence="2 3">
    <name type="scientific">Emcibacter nanhaiensis</name>
    <dbReference type="NCBI Taxonomy" id="1505037"/>
    <lineage>
        <taxon>Bacteria</taxon>
        <taxon>Pseudomonadati</taxon>
        <taxon>Pseudomonadota</taxon>
        <taxon>Alphaproteobacteria</taxon>
        <taxon>Emcibacterales</taxon>
        <taxon>Emcibacteraceae</taxon>
        <taxon>Emcibacter</taxon>
    </lineage>
</organism>
<dbReference type="EMBL" id="VFIY01000008">
    <property type="protein sequence ID" value="TPD60158.1"/>
    <property type="molecule type" value="Genomic_DNA"/>
</dbReference>
<keyword evidence="3" id="KW-1185">Reference proteome</keyword>
<reference evidence="3" key="1">
    <citation type="submission" date="2019-06" db="EMBL/GenBank/DDBJ databases">
        <title>The complete genome of Emcibacter congregatus ZYLT.</title>
        <authorList>
            <person name="Zhao Z."/>
        </authorList>
    </citation>
    <scope>NUCLEOTIDE SEQUENCE [LARGE SCALE GENOMIC DNA]</scope>
    <source>
        <strain evidence="3">MCCC 1A06723</strain>
    </source>
</reference>
<dbReference type="AlphaFoldDB" id="A0A501PJE1"/>
<dbReference type="InterPro" id="IPR045584">
    <property type="entry name" value="Pilin-like"/>
</dbReference>
<evidence type="ECO:0000313" key="3">
    <source>
        <dbReference type="Proteomes" id="UP000319148"/>
    </source>
</evidence>
<dbReference type="Proteomes" id="UP000319148">
    <property type="component" value="Unassembled WGS sequence"/>
</dbReference>
<protein>
    <submittedName>
        <fullName evidence="2">Prepilin-type N-terminal cleavage/methylation domain-containing protein</fullName>
    </submittedName>
</protein>
<proteinExistence type="predicted"/>
<evidence type="ECO:0000313" key="2">
    <source>
        <dbReference type="EMBL" id="TPD60158.1"/>
    </source>
</evidence>
<dbReference type="PROSITE" id="PS00409">
    <property type="entry name" value="PROKAR_NTER_METHYL"/>
    <property type="match status" value="1"/>
</dbReference>
<comment type="caution">
    <text evidence="2">The sequence shown here is derived from an EMBL/GenBank/DDBJ whole genome shotgun (WGS) entry which is preliminary data.</text>
</comment>
<feature type="transmembrane region" description="Helical" evidence="1">
    <location>
        <begin position="28"/>
        <end position="48"/>
    </location>
</feature>
<dbReference type="Pfam" id="PF07963">
    <property type="entry name" value="N_methyl"/>
    <property type="match status" value="1"/>
</dbReference>
<gene>
    <name evidence="2" type="ORF">FIV46_08870</name>
</gene>
<name>A0A501PJE1_9PROT</name>
<dbReference type="NCBIfam" id="TIGR02532">
    <property type="entry name" value="IV_pilin_GFxxxE"/>
    <property type="match status" value="1"/>
</dbReference>
<dbReference type="InterPro" id="IPR012902">
    <property type="entry name" value="N_methyl_site"/>
</dbReference>
<dbReference type="SUPFAM" id="SSF54523">
    <property type="entry name" value="Pili subunits"/>
    <property type="match status" value="1"/>
</dbReference>